<proteinExistence type="predicted"/>
<name>A0A4Y2M6W0_ARAVE</name>
<evidence type="ECO:0000313" key="2">
    <source>
        <dbReference type="EMBL" id="GBN22482.1"/>
    </source>
</evidence>
<comment type="caution">
    <text evidence="2">The sequence shown here is derived from an EMBL/GenBank/DDBJ whole genome shotgun (WGS) entry which is preliminary data.</text>
</comment>
<keyword evidence="3" id="KW-1185">Reference proteome</keyword>
<evidence type="ECO:0000259" key="1">
    <source>
        <dbReference type="PROSITE" id="PS50878"/>
    </source>
</evidence>
<accession>A0A4Y2M6W0</accession>
<dbReference type="Proteomes" id="UP000499080">
    <property type="component" value="Unassembled WGS sequence"/>
</dbReference>
<protein>
    <recommendedName>
        <fullName evidence="1">Reverse transcriptase domain-containing protein</fullName>
    </recommendedName>
</protein>
<reference evidence="2 3" key="1">
    <citation type="journal article" date="2019" name="Sci. Rep.">
        <title>Orb-weaving spider Araneus ventricosus genome elucidates the spidroin gene catalogue.</title>
        <authorList>
            <person name="Kono N."/>
            <person name="Nakamura H."/>
            <person name="Ohtoshi R."/>
            <person name="Moran D.A.P."/>
            <person name="Shinohara A."/>
            <person name="Yoshida Y."/>
            <person name="Fujiwara M."/>
            <person name="Mori M."/>
            <person name="Tomita M."/>
            <person name="Arakawa K."/>
        </authorList>
    </citation>
    <scope>NUCLEOTIDE SEQUENCE [LARGE SCALE GENOMIC DNA]</scope>
</reference>
<dbReference type="PROSITE" id="PS50878">
    <property type="entry name" value="RT_POL"/>
    <property type="match status" value="1"/>
</dbReference>
<feature type="domain" description="Reverse transcriptase" evidence="1">
    <location>
        <begin position="1"/>
        <end position="102"/>
    </location>
</feature>
<evidence type="ECO:0000313" key="3">
    <source>
        <dbReference type="Proteomes" id="UP000499080"/>
    </source>
</evidence>
<sequence length="102" mass="11425">MCSIPTCLVLEKANQSTKPIKLLNVIEDVKKREHYAIVISLDIQGAFDNLKYDIIRKGLRKLLTESNISETLEDILSNRKVAIQTSDGPAVWKQTKVCPQGS</sequence>
<dbReference type="InterPro" id="IPR000477">
    <property type="entry name" value="RT_dom"/>
</dbReference>
<dbReference type="EMBL" id="BGPR01006871">
    <property type="protein sequence ID" value="GBN22482.1"/>
    <property type="molecule type" value="Genomic_DNA"/>
</dbReference>
<dbReference type="AlphaFoldDB" id="A0A4Y2M6W0"/>
<dbReference type="OrthoDB" id="6437148at2759"/>
<gene>
    <name evidence="2" type="ORF">AVEN_13869_1</name>
</gene>
<organism evidence="2 3">
    <name type="scientific">Araneus ventricosus</name>
    <name type="common">Orbweaver spider</name>
    <name type="synonym">Epeira ventricosa</name>
    <dbReference type="NCBI Taxonomy" id="182803"/>
    <lineage>
        <taxon>Eukaryota</taxon>
        <taxon>Metazoa</taxon>
        <taxon>Ecdysozoa</taxon>
        <taxon>Arthropoda</taxon>
        <taxon>Chelicerata</taxon>
        <taxon>Arachnida</taxon>
        <taxon>Araneae</taxon>
        <taxon>Araneomorphae</taxon>
        <taxon>Entelegynae</taxon>
        <taxon>Araneoidea</taxon>
        <taxon>Araneidae</taxon>
        <taxon>Araneus</taxon>
    </lineage>
</organism>